<dbReference type="Gene3D" id="1.10.10.10">
    <property type="entry name" value="Winged helix-like DNA-binding domain superfamily/Winged helix DNA-binding domain"/>
    <property type="match status" value="1"/>
</dbReference>
<dbReference type="InterPro" id="IPR036388">
    <property type="entry name" value="WH-like_DNA-bd_sf"/>
</dbReference>
<accession>A0A2R4WMK4</accession>
<evidence type="ECO:0000256" key="3">
    <source>
        <dbReference type="ARBA" id="ARBA00023125"/>
    </source>
</evidence>
<proteinExistence type="inferred from homology"/>
<dbReference type="Proteomes" id="UP000244755">
    <property type="component" value="Chromosome 1"/>
</dbReference>
<keyword evidence="4" id="KW-0804">Transcription</keyword>
<evidence type="ECO:0000259" key="5">
    <source>
        <dbReference type="PROSITE" id="PS50931"/>
    </source>
</evidence>
<keyword evidence="2" id="KW-0805">Transcription regulation</keyword>
<comment type="similarity">
    <text evidence="1">Belongs to the LysR transcriptional regulatory family.</text>
</comment>
<dbReference type="GO" id="GO:0003700">
    <property type="term" value="F:DNA-binding transcription factor activity"/>
    <property type="evidence" value="ECO:0007669"/>
    <property type="project" value="InterPro"/>
</dbReference>
<keyword evidence="7" id="KW-1185">Reference proteome</keyword>
<evidence type="ECO:0000313" key="7">
    <source>
        <dbReference type="Proteomes" id="UP000244755"/>
    </source>
</evidence>
<dbReference type="CDD" id="cd08432">
    <property type="entry name" value="PBP2_GcdR_TrpI_HvrB_AmpR_like"/>
    <property type="match status" value="1"/>
</dbReference>
<dbReference type="InterPro" id="IPR005119">
    <property type="entry name" value="LysR_subst-bd"/>
</dbReference>
<dbReference type="InterPro" id="IPR036390">
    <property type="entry name" value="WH_DNA-bd_sf"/>
</dbReference>
<dbReference type="NCBIfam" id="NF008352">
    <property type="entry name" value="PRK11139.1"/>
    <property type="match status" value="1"/>
</dbReference>
<keyword evidence="3" id="KW-0238">DNA-binding</keyword>
<reference evidence="6 7" key="1">
    <citation type="submission" date="2018-04" db="EMBL/GenBank/DDBJ databases">
        <title>Methylobacterium sp. PR1016A genome.</title>
        <authorList>
            <person name="Park W."/>
        </authorList>
    </citation>
    <scope>NUCLEOTIDE SEQUENCE [LARGE SCALE GENOMIC DNA]</scope>
    <source>
        <strain evidence="6 7">PR1016A</strain>
    </source>
</reference>
<gene>
    <name evidence="6" type="ORF">DA075_19125</name>
</gene>
<evidence type="ECO:0000313" key="6">
    <source>
        <dbReference type="EMBL" id="AWB22756.1"/>
    </source>
</evidence>
<dbReference type="SUPFAM" id="SSF46785">
    <property type="entry name" value="Winged helix' DNA-binding domain"/>
    <property type="match status" value="1"/>
</dbReference>
<dbReference type="AlphaFoldDB" id="A0A2R4WMK4"/>
<name>A0A2R4WMK4_9HYPH</name>
<dbReference type="EMBL" id="CP028843">
    <property type="protein sequence ID" value="AWB22756.1"/>
    <property type="molecule type" value="Genomic_DNA"/>
</dbReference>
<evidence type="ECO:0000256" key="4">
    <source>
        <dbReference type="ARBA" id="ARBA00023163"/>
    </source>
</evidence>
<dbReference type="Pfam" id="PF00126">
    <property type="entry name" value="HTH_1"/>
    <property type="match status" value="1"/>
</dbReference>
<dbReference type="Pfam" id="PF03466">
    <property type="entry name" value="LysR_substrate"/>
    <property type="match status" value="1"/>
</dbReference>
<sequence>MSRRMPPLNPLHVFEVAARLGGFGRAAGELNVTQSAVSRQIAVLEGFLGVRLFHRERHGATLTEAGRLYAAEINEPFARIAAATARLSDEKVAETLHVRAYATFATRWLIPRLPSFKARYPRLDIRLSNIVRPVDFTRETVDVAIQLGNGQWPGTRSALLLPDVIQPVCSPALAAGLAGGDPALLRTRQLLHSYYRRRDWPDWLAAVDVRDVDVGRGMVFESSVLTYQAAAEGLGIAIGQVLLLKDEIASGRLVTLFDRPVRRDLGLYAVWPLDRPPSRKLDLFLAWLEAEAGHAASAEPAGAAG</sequence>
<dbReference type="PANTHER" id="PTHR30537:SF74">
    <property type="entry name" value="HTH-TYPE TRANSCRIPTIONAL REGULATOR TRPI"/>
    <property type="match status" value="1"/>
</dbReference>
<dbReference type="PANTHER" id="PTHR30537">
    <property type="entry name" value="HTH-TYPE TRANSCRIPTIONAL REGULATOR"/>
    <property type="match status" value="1"/>
</dbReference>
<evidence type="ECO:0000256" key="1">
    <source>
        <dbReference type="ARBA" id="ARBA00009437"/>
    </source>
</evidence>
<dbReference type="InterPro" id="IPR000847">
    <property type="entry name" value="LysR_HTH_N"/>
</dbReference>
<dbReference type="PRINTS" id="PR00039">
    <property type="entry name" value="HTHLYSR"/>
</dbReference>
<organism evidence="6 7">
    <name type="scientific">Methylobacterium currus</name>
    <dbReference type="NCBI Taxonomy" id="2051553"/>
    <lineage>
        <taxon>Bacteria</taxon>
        <taxon>Pseudomonadati</taxon>
        <taxon>Pseudomonadota</taxon>
        <taxon>Alphaproteobacteria</taxon>
        <taxon>Hyphomicrobiales</taxon>
        <taxon>Methylobacteriaceae</taxon>
        <taxon>Methylobacterium</taxon>
    </lineage>
</organism>
<dbReference type="GO" id="GO:0043565">
    <property type="term" value="F:sequence-specific DNA binding"/>
    <property type="evidence" value="ECO:0007669"/>
    <property type="project" value="TreeGrafter"/>
</dbReference>
<dbReference type="GO" id="GO:0006351">
    <property type="term" value="P:DNA-templated transcription"/>
    <property type="evidence" value="ECO:0007669"/>
    <property type="project" value="TreeGrafter"/>
</dbReference>
<dbReference type="OrthoDB" id="9793571at2"/>
<dbReference type="Gene3D" id="3.40.190.10">
    <property type="entry name" value="Periplasmic binding protein-like II"/>
    <property type="match status" value="2"/>
</dbReference>
<protein>
    <submittedName>
        <fullName evidence="6">Transcriptional regulator GcvA</fullName>
    </submittedName>
</protein>
<dbReference type="PROSITE" id="PS50931">
    <property type="entry name" value="HTH_LYSR"/>
    <property type="match status" value="1"/>
</dbReference>
<feature type="domain" description="HTH lysR-type" evidence="5">
    <location>
        <begin position="6"/>
        <end position="63"/>
    </location>
</feature>
<dbReference type="InterPro" id="IPR058163">
    <property type="entry name" value="LysR-type_TF_proteobact-type"/>
</dbReference>
<dbReference type="KEGG" id="mee:DA075_19125"/>
<evidence type="ECO:0000256" key="2">
    <source>
        <dbReference type="ARBA" id="ARBA00023015"/>
    </source>
</evidence>
<dbReference type="SUPFAM" id="SSF53850">
    <property type="entry name" value="Periplasmic binding protein-like II"/>
    <property type="match status" value="1"/>
</dbReference>